<proteinExistence type="predicted"/>
<dbReference type="AlphaFoldDB" id="A0A2P5HUX9"/>
<evidence type="ECO:0008006" key="4">
    <source>
        <dbReference type="Google" id="ProtNLM"/>
    </source>
</evidence>
<dbReference type="OrthoDB" id="5370059at2759"/>
<dbReference type="PANTHER" id="PTHR45982">
    <property type="entry name" value="REGULATOR OF CHROMOSOME CONDENSATION"/>
    <property type="match status" value="1"/>
</dbReference>
<feature type="repeat" description="RCC1" evidence="1">
    <location>
        <begin position="139"/>
        <end position="191"/>
    </location>
</feature>
<reference evidence="2" key="1">
    <citation type="submission" date="2017-09" db="EMBL/GenBank/DDBJ databases">
        <title>Polyketide synthases of a Diaporthe helianthi virulent isolate.</title>
        <authorList>
            <person name="Baroncelli R."/>
        </authorList>
    </citation>
    <scope>NUCLEOTIDE SEQUENCE [LARGE SCALE GENOMIC DNA]</scope>
    <source>
        <strain evidence="2">7/96</strain>
    </source>
</reference>
<evidence type="ECO:0000313" key="2">
    <source>
        <dbReference type="EMBL" id="POS74068.1"/>
    </source>
</evidence>
<dbReference type="GO" id="GO:0005085">
    <property type="term" value="F:guanyl-nucleotide exchange factor activity"/>
    <property type="evidence" value="ECO:0007669"/>
    <property type="project" value="TreeGrafter"/>
</dbReference>
<dbReference type="InParanoid" id="A0A2P5HUX9"/>
<dbReference type="InterPro" id="IPR051553">
    <property type="entry name" value="Ran_GTPase-activating"/>
</dbReference>
<dbReference type="Proteomes" id="UP000094444">
    <property type="component" value="Unassembled WGS sequence"/>
</dbReference>
<dbReference type="EMBL" id="MAVT02000688">
    <property type="protein sequence ID" value="POS74068.1"/>
    <property type="molecule type" value="Genomic_DNA"/>
</dbReference>
<feature type="repeat" description="RCC1" evidence="1">
    <location>
        <begin position="90"/>
        <end position="138"/>
    </location>
</feature>
<evidence type="ECO:0000313" key="3">
    <source>
        <dbReference type="Proteomes" id="UP000094444"/>
    </source>
</evidence>
<keyword evidence="3" id="KW-1185">Reference proteome</keyword>
<organism evidence="2 3">
    <name type="scientific">Diaporthe helianthi</name>
    <dbReference type="NCBI Taxonomy" id="158607"/>
    <lineage>
        <taxon>Eukaryota</taxon>
        <taxon>Fungi</taxon>
        <taxon>Dikarya</taxon>
        <taxon>Ascomycota</taxon>
        <taxon>Pezizomycotina</taxon>
        <taxon>Sordariomycetes</taxon>
        <taxon>Sordariomycetidae</taxon>
        <taxon>Diaporthales</taxon>
        <taxon>Diaporthaceae</taxon>
        <taxon>Diaporthe</taxon>
    </lineage>
</organism>
<dbReference type="STRING" id="158607.A0A2P5HUX9"/>
<gene>
    <name evidence="2" type="ORF">DHEL01_v207543</name>
</gene>
<evidence type="ECO:0000256" key="1">
    <source>
        <dbReference type="PROSITE-ProRule" id="PRU00235"/>
    </source>
</evidence>
<dbReference type="PROSITE" id="PS50012">
    <property type="entry name" value="RCC1_3"/>
    <property type="match status" value="3"/>
</dbReference>
<comment type="caution">
    <text evidence="2">The sequence shown here is derived from an EMBL/GenBank/DDBJ whole genome shotgun (WGS) entry which is preliminary data.</text>
</comment>
<dbReference type="SUPFAM" id="SSF50985">
    <property type="entry name" value="RCC1/BLIP-II"/>
    <property type="match status" value="1"/>
</dbReference>
<dbReference type="PANTHER" id="PTHR45982:SF1">
    <property type="entry name" value="REGULATOR OF CHROMOSOME CONDENSATION"/>
    <property type="match status" value="1"/>
</dbReference>
<feature type="repeat" description="RCC1" evidence="1">
    <location>
        <begin position="32"/>
        <end position="89"/>
    </location>
</feature>
<dbReference type="InterPro" id="IPR009091">
    <property type="entry name" value="RCC1/BLIP-II"/>
</dbReference>
<dbReference type="GO" id="GO:0005737">
    <property type="term" value="C:cytoplasm"/>
    <property type="evidence" value="ECO:0007669"/>
    <property type="project" value="TreeGrafter"/>
</dbReference>
<accession>A0A2P5HUX9</accession>
<dbReference type="Pfam" id="PF13540">
    <property type="entry name" value="RCC1_2"/>
    <property type="match status" value="1"/>
</dbReference>
<dbReference type="Gene3D" id="2.130.10.30">
    <property type="entry name" value="Regulator of chromosome condensation 1/beta-lactamase-inhibitor protein II"/>
    <property type="match status" value="1"/>
</dbReference>
<protein>
    <recommendedName>
        <fullName evidence="4">Regulator of chromosome condensation</fullName>
    </recommendedName>
</protein>
<dbReference type="InterPro" id="IPR000408">
    <property type="entry name" value="Reg_chr_condens"/>
</dbReference>
<name>A0A2P5HUX9_DIAHE</name>
<sequence>MNHDQYQNLTQLSPCQQIVAYETGFAALTRTGDVYTLGDERYSACLGRETSPASPADAPGLVTALQDLPTGPISKIAAGGYVLAAVTTGNDLYIWGGHPGRKTVPANISDEPTPVDIEENDIADVAVGETHIIALTTNGHLFVVGENGNGQLGLPSELEESWRRVPLDLKDGRRVVGVQAGTKNSFLLVHKRSR</sequence>